<proteinExistence type="predicted"/>
<dbReference type="OrthoDB" id="4941850at2"/>
<name>A0A4R5KYR7_9MICC</name>
<accession>A0A4R5KYR7</accession>
<dbReference type="AlphaFoldDB" id="A0A4R5KYR7"/>
<keyword evidence="3" id="KW-1185">Reference proteome</keyword>
<keyword evidence="1" id="KW-0732">Signal</keyword>
<sequence length="145" mass="14512">MPRRPRNTAAGTPALGRAAAVVAAAAVLVSAPGIAQAMFTGTDTASLAASTMSLAAPTGTAVVAACPAGRILSIVVADHGTVPRATSYDFVLTDPTGANVPTSGWTYTAAHPALKGTWTYQIHGLYQAAPGNTWIGAPYTGTVTC</sequence>
<evidence type="ECO:0000313" key="3">
    <source>
        <dbReference type="Proteomes" id="UP000295511"/>
    </source>
</evidence>
<evidence type="ECO:0000313" key="2">
    <source>
        <dbReference type="EMBL" id="TDG01260.1"/>
    </source>
</evidence>
<feature type="chain" id="PRO_5020202133" evidence="1">
    <location>
        <begin position="38"/>
        <end position="145"/>
    </location>
</feature>
<dbReference type="Proteomes" id="UP000295511">
    <property type="component" value="Unassembled WGS sequence"/>
</dbReference>
<reference evidence="2 3" key="1">
    <citation type="submission" date="2019-03" db="EMBL/GenBank/DDBJ databases">
        <title>Whole genome sequence of Arthrobacter sp JH1-1.</title>
        <authorList>
            <person name="Trinh H.N."/>
        </authorList>
    </citation>
    <scope>NUCLEOTIDE SEQUENCE [LARGE SCALE GENOMIC DNA]</scope>
    <source>
        <strain evidence="2 3">JH1-1</strain>
    </source>
</reference>
<dbReference type="RefSeq" id="WP_133202520.1">
    <property type="nucleotide sequence ID" value="NZ_SMRU01000002.1"/>
</dbReference>
<protein>
    <submittedName>
        <fullName evidence="2">Uncharacterized protein</fullName>
    </submittedName>
</protein>
<gene>
    <name evidence="2" type="ORF">E1809_01685</name>
</gene>
<dbReference type="EMBL" id="SMRU01000002">
    <property type="protein sequence ID" value="TDG01260.1"/>
    <property type="molecule type" value="Genomic_DNA"/>
</dbReference>
<comment type="caution">
    <text evidence="2">The sequence shown here is derived from an EMBL/GenBank/DDBJ whole genome shotgun (WGS) entry which is preliminary data.</text>
</comment>
<evidence type="ECO:0000256" key="1">
    <source>
        <dbReference type="SAM" id="SignalP"/>
    </source>
</evidence>
<feature type="signal peptide" evidence="1">
    <location>
        <begin position="1"/>
        <end position="37"/>
    </location>
</feature>
<organism evidence="2 3">
    <name type="scientific">Arthrobacter terricola</name>
    <dbReference type="NCBI Taxonomy" id="2547396"/>
    <lineage>
        <taxon>Bacteria</taxon>
        <taxon>Bacillati</taxon>
        <taxon>Actinomycetota</taxon>
        <taxon>Actinomycetes</taxon>
        <taxon>Micrococcales</taxon>
        <taxon>Micrococcaceae</taxon>
        <taxon>Arthrobacter</taxon>
    </lineage>
</organism>